<proteinExistence type="inferred from homology"/>
<dbReference type="SUPFAM" id="SSF52743">
    <property type="entry name" value="Subtilisin-like"/>
    <property type="match status" value="1"/>
</dbReference>
<evidence type="ECO:0000313" key="8">
    <source>
        <dbReference type="Proteomes" id="UP000623608"/>
    </source>
</evidence>
<name>A0A919NP01_9ACTN</name>
<dbReference type="EMBL" id="BOMY01000031">
    <property type="protein sequence ID" value="GIF21673.1"/>
    <property type="molecule type" value="Genomic_DNA"/>
</dbReference>
<sequence length="155" mass="15481">MSLGGGASTTIDNAVRSSITSGVTYGVAAGNGNALGVRQNACNYSPARVTTAITVGATQRTDAAASFSNYGTCVDILAPGVSITSAWYSSTSATNTISGTSMATPHVVGVAALVLQANPTYTPAQVASYLTTNATPNVVTNAGTGTPNRLLYVVN</sequence>
<comment type="caution">
    <text evidence="5">Lacks conserved residue(s) required for the propagation of feature annotation.</text>
</comment>
<comment type="similarity">
    <text evidence="1 5">Belongs to the peptidase S8 family.</text>
</comment>
<dbReference type="GO" id="GO:0004252">
    <property type="term" value="F:serine-type endopeptidase activity"/>
    <property type="evidence" value="ECO:0007669"/>
    <property type="project" value="InterPro"/>
</dbReference>
<evidence type="ECO:0000256" key="5">
    <source>
        <dbReference type="PROSITE-ProRule" id="PRU01240"/>
    </source>
</evidence>
<dbReference type="GO" id="GO:0006508">
    <property type="term" value="P:proteolysis"/>
    <property type="evidence" value="ECO:0007669"/>
    <property type="project" value="UniProtKB-KW"/>
</dbReference>
<protein>
    <recommendedName>
        <fullName evidence="6">Peptidase S8/S53 domain-containing protein</fullName>
    </recommendedName>
</protein>
<reference evidence="7" key="1">
    <citation type="submission" date="2021-01" db="EMBL/GenBank/DDBJ databases">
        <title>Whole genome shotgun sequence of Actinoplanes tereljensis NBRC 105297.</title>
        <authorList>
            <person name="Komaki H."/>
            <person name="Tamura T."/>
        </authorList>
    </citation>
    <scope>NUCLEOTIDE SEQUENCE</scope>
    <source>
        <strain evidence="7">NBRC 105297</strain>
    </source>
</reference>
<dbReference type="AlphaFoldDB" id="A0A919NP01"/>
<dbReference type="PROSITE" id="PS00138">
    <property type="entry name" value="SUBTILASE_SER"/>
    <property type="match status" value="1"/>
</dbReference>
<dbReference type="InterPro" id="IPR036852">
    <property type="entry name" value="Peptidase_S8/S53_dom_sf"/>
</dbReference>
<dbReference type="Pfam" id="PF00082">
    <property type="entry name" value="Peptidase_S8"/>
    <property type="match status" value="1"/>
</dbReference>
<accession>A0A919NP01</accession>
<dbReference type="InterPro" id="IPR000209">
    <property type="entry name" value="Peptidase_S8/S53_dom"/>
</dbReference>
<keyword evidence="2" id="KW-0645">Protease</keyword>
<dbReference type="PROSITE" id="PS51892">
    <property type="entry name" value="SUBTILASE"/>
    <property type="match status" value="1"/>
</dbReference>
<dbReference type="PANTHER" id="PTHR43806">
    <property type="entry name" value="PEPTIDASE S8"/>
    <property type="match status" value="1"/>
</dbReference>
<evidence type="ECO:0000256" key="3">
    <source>
        <dbReference type="ARBA" id="ARBA00022801"/>
    </source>
</evidence>
<feature type="domain" description="Peptidase S8/S53" evidence="6">
    <location>
        <begin position="1"/>
        <end position="141"/>
    </location>
</feature>
<comment type="caution">
    <text evidence="7">The sequence shown here is derived from an EMBL/GenBank/DDBJ whole genome shotgun (WGS) entry which is preliminary data.</text>
</comment>
<gene>
    <name evidence="7" type="ORF">Ate02nite_44030</name>
</gene>
<dbReference type="Gene3D" id="3.40.50.200">
    <property type="entry name" value="Peptidase S8/S53 domain"/>
    <property type="match status" value="1"/>
</dbReference>
<dbReference type="InterPro" id="IPR050131">
    <property type="entry name" value="Peptidase_S8_subtilisin-like"/>
</dbReference>
<keyword evidence="8" id="KW-1185">Reference proteome</keyword>
<evidence type="ECO:0000313" key="7">
    <source>
        <dbReference type="EMBL" id="GIF21673.1"/>
    </source>
</evidence>
<organism evidence="7 8">
    <name type="scientific">Paractinoplanes tereljensis</name>
    <dbReference type="NCBI Taxonomy" id="571912"/>
    <lineage>
        <taxon>Bacteria</taxon>
        <taxon>Bacillati</taxon>
        <taxon>Actinomycetota</taxon>
        <taxon>Actinomycetes</taxon>
        <taxon>Micromonosporales</taxon>
        <taxon>Micromonosporaceae</taxon>
        <taxon>Paractinoplanes</taxon>
    </lineage>
</organism>
<evidence type="ECO:0000259" key="6">
    <source>
        <dbReference type="Pfam" id="PF00082"/>
    </source>
</evidence>
<dbReference type="GO" id="GO:0005615">
    <property type="term" value="C:extracellular space"/>
    <property type="evidence" value="ECO:0007669"/>
    <property type="project" value="TreeGrafter"/>
</dbReference>
<evidence type="ECO:0000256" key="2">
    <source>
        <dbReference type="ARBA" id="ARBA00022670"/>
    </source>
</evidence>
<dbReference type="InterPro" id="IPR023828">
    <property type="entry name" value="Peptidase_S8_Ser-AS"/>
</dbReference>
<evidence type="ECO:0000256" key="4">
    <source>
        <dbReference type="ARBA" id="ARBA00022825"/>
    </source>
</evidence>
<keyword evidence="4" id="KW-0720">Serine protease</keyword>
<dbReference type="PANTHER" id="PTHR43806:SF11">
    <property type="entry name" value="CEREVISIN-RELATED"/>
    <property type="match status" value="1"/>
</dbReference>
<evidence type="ECO:0000256" key="1">
    <source>
        <dbReference type="ARBA" id="ARBA00011073"/>
    </source>
</evidence>
<dbReference type="Proteomes" id="UP000623608">
    <property type="component" value="Unassembled WGS sequence"/>
</dbReference>
<keyword evidence="3" id="KW-0378">Hydrolase</keyword>